<evidence type="ECO:0000256" key="1">
    <source>
        <dbReference type="ARBA" id="ARBA00004127"/>
    </source>
</evidence>
<keyword evidence="5 8" id="KW-0812">Transmembrane</keyword>
<dbReference type="InterPro" id="IPR011541">
    <property type="entry name" value="Ni/Co_transpt_high_affinity"/>
</dbReference>
<proteinExistence type="inferred from homology"/>
<dbReference type="InterPro" id="IPR004688">
    <property type="entry name" value="Ni/Co_transpt"/>
</dbReference>
<dbReference type="GO" id="GO:0012505">
    <property type="term" value="C:endomembrane system"/>
    <property type="evidence" value="ECO:0007669"/>
    <property type="project" value="UniProtKB-SubCell"/>
</dbReference>
<dbReference type="GO" id="GO:0005886">
    <property type="term" value="C:plasma membrane"/>
    <property type="evidence" value="ECO:0007669"/>
    <property type="project" value="UniProtKB-SubCell"/>
</dbReference>
<feature type="transmembrane region" description="Helical" evidence="8">
    <location>
        <begin position="41"/>
        <end position="59"/>
    </location>
</feature>
<evidence type="ECO:0000256" key="6">
    <source>
        <dbReference type="ARBA" id="ARBA00022989"/>
    </source>
</evidence>
<comment type="subcellular location">
    <subcellularLocation>
        <location evidence="8">Cell membrane</location>
        <topology evidence="8">Multi-pass membrane protein</topology>
    </subcellularLocation>
    <subcellularLocation>
        <location evidence="1">Endomembrane system</location>
        <topology evidence="1">Multi-pass membrane protein</topology>
    </subcellularLocation>
</comment>
<evidence type="ECO:0000256" key="8">
    <source>
        <dbReference type="RuleBase" id="RU362101"/>
    </source>
</evidence>
<feature type="transmembrane region" description="Helical" evidence="8">
    <location>
        <begin position="194"/>
        <end position="217"/>
    </location>
</feature>
<evidence type="ECO:0000256" key="5">
    <source>
        <dbReference type="ARBA" id="ARBA00022692"/>
    </source>
</evidence>
<dbReference type="Pfam" id="PF03824">
    <property type="entry name" value="NicO"/>
    <property type="match status" value="1"/>
</dbReference>
<dbReference type="EMBL" id="QEEX01000001">
    <property type="protein sequence ID" value="PWB96472.1"/>
    <property type="molecule type" value="Genomic_DNA"/>
</dbReference>
<protein>
    <recommendedName>
        <fullName evidence="8">Nickel/cobalt efflux system</fullName>
    </recommendedName>
</protein>
<reference evidence="10" key="1">
    <citation type="submission" date="2018-04" db="EMBL/GenBank/DDBJ databases">
        <authorList>
            <person name="Liu S."/>
            <person name="Wang Z."/>
            <person name="Li J."/>
        </authorList>
    </citation>
    <scope>NUCLEOTIDE SEQUENCE [LARGE SCALE GENOMIC DNA]</scope>
    <source>
        <strain evidence="10">S1194</strain>
    </source>
</reference>
<feature type="transmembrane region" description="Helical" evidence="8">
    <location>
        <begin position="305"/>
        <end position="325"/>
    </location>
</feature>
<accession>A0A2U1SXZ6</accession>
<feature type="transmembrane region" description="Helical" evidence="8">
    <location>
        <begin position="263"/>
        <end position="285"/>
    </location>
</feature>
<keyword evidence="3 8" id="KW-0813">Transport</keyword>
<keyword evidence="10" id="KW-1185">Reference proteome</keyword>
<keyword evidence="4" id="KW-0533">Nickel</keyword>
<comment type="similarity">
    <text evidence="2 8">Belongs to the NiCoT transporter (TC 2.A.52) family.</text>
</comment>
<dbReference type="RefSeq" id="WP_108996670.1">
    <property type="nucleotide sequence ID" value="NZ_QEEX01000001.1"/>
</dbReference>
<comment type="caution">
    <text evidence="9">The sequence shown here is derived from an EMBL/GenBank/DDBJ whole genome shotgun (WGS) entry which is preliminary data.</text>
</comment>
<feature type="transmembrane region" description="Helical" evidence="8">
    <location>
        <begin position="223"/>
        <end position="243"/>
    </location>
</feature>
<dbReference type="Proteomes" id="UP000244978">
    <property type="component" value="Unassembled WGS sequence"/>
</dbReference>
<evidence type="ECO:0000256" key="7">
    <source>
        <dbReference type="ARBA" id="ARBA00023136"/>
    </source>
</evidence>
<gene>
    <name evidence="9" type="ORF">DF220_00385</name>
</gene>
<dbReference type="GO" id="GO:0015099">
    <property type="term" value="F:nickel cation transmembrane transporter activity"/>
    <property type="evidence" value="ECO:0007669"/>
    <property type="project" value="UniProtKB-UniRule"/>
</dbReference>
<evidence type="ECO:0000313" key="9">
    <source>
        <dbReference type="EMBL" id="PWB96472.1"/>
    </source>
</evidence>
<evidence type="ECO:0000256" key="2">
    <source>
        <dbReference type="ARBA" id="ARBA00010892"/>
    </source>
</evidence>
<evidence type="ECO:0000256" key="4">
    <source>
        <dbReference type="ARBA" id="ARBA00022596"/>
    </source>
</evidence>
<organism evidence="9 10">
    <name type="scientific">Homoserinimonas hongtaonis</name>
    <dbReference type="NCBI Taxonomy" id="2079791"/>
    <lineage>
        <taxon>Bacteria</taxon>
        <taxon>Bacillati</taxon>
        <taxon>Actinomycetota</taxon>
        <taxon>Actinomycetes</taxon>
        <taxon>Micrococcales</taxon>
        <taxon>Microbacteriaceae</taxon>
        <taxon>Homoserinimonas</taxon>
    </lineage>
</organism>
<dbReference type="AlphaFoldDB" id="A0A2U1SXZ6"/>
<feature type="transmembrane region" description="Helical" evidence="8">
    <location>
        <begin position="126"/>
        <end position="146"/>
    </location>
</feature>
<dbReference type="PANTHER" id="PTHR31611">
    <property type="entry name" value="HIGH-AFFINITY NICKEL TRANSPORT PROTEIN NIC1"/>
    <property type="match status" value="1"/>
</dbReference>
<evidence type="ECO:0000256" key="3">
    <source>
        <dbReference type="ARBA" id="ARBA00022448"/>
    </source>
</evidence>
<keyword evidence="7 8" id="KW-0472">Membrane</keyword>
<name>A0A2U1SXZ6_9MICO</name>
<evidence type="ECO:0000313" key="10">
    <source>
        <dbReference type="Proteomes" id="UP000244978"/>
    </source>
</evidence>
<dbReference type="PANTHER" id="PTHR31611:SF0">
    <property type="entry name" value="HIGH-AFFINITY NICKEL TRANSPORT PROTEIN NIC1"/>
    <property type="match status" value="1"/>
</dbReference>
<keyword evidence="6 8" id="KW-1133">Transmembrane helix</keyword>
<feature type="transmembrane region" description="Helical" evidence="8">
    <location>
        <begin position="95"/>
        <end position="114"/>
    </location>
</feature>
<feature type="transmembrane region" description="Helical" evidence="8">
    <location>
        <begin position="12"/>
        <end position="35"/>
    </location>
</feature>
<sequence>MTPALRAPATSMIGIVVTIAGLHLVGWGLPVVAILMGKDGLLVLGLAVAAYALGVRHAFDADHIAAIDNATRKLSAPGVRAHSVGFWFSLGHSTVVVGTVILLAAGVHFLVAVIEDDSSPIRTAAGLWGLSISVLFVLAFGIVNLHSLVRLVKRHKAAGSAEAESPARGPIGPMFRLFRPVANLVDRPGRMYPLGLLFGLGFDTAATIGLFITTGLASFQVSWALALALPLLFTAGMSLFDTLDGAFMSRLYRWAAQHAGRNVRYNLVVTSLSVASALLVAAVGLSEILSQATAANLALPIDTTYFGFVVVGAFIVVAAVAVLTARRPVGEAPAGSLVEGEPASPG</sequence>